<dbReference type="PROSITE" id="PS00608">
    <property type="entry name" value="GLYCOSYL_HYDROL_F2_2"/>
    <property type="match status" value="1"/>
</dbReference>
<dbReference type="InterPro" id="IPR006103">
    <property type="entry name" value="Glyco_hydro_2_cat"/>
</dbReference>
<dbReference type="Pfam" id="PF16353">
    <property type="entry name" value="LacZ_4"/>
    <property type="match status" value="1"/>
</dbReference>
<name>A0A5C8JDK3_9BACT</name>
<dbReference type="SUPFAM" id="SSF49303">
    <property type="entry name" value="beta-Galactosidase/glucuronidase domain"/>
    <property type="match status" value="2"/>
</dbReference>
<evidence type="ECO:0000313" key="15">
    <source>
        <dbReference type="EMBL" id="TXK36485.1"/>
    </source>
</evidence>
<organism evidence="15 16">
    <name type="scientific">Pontibacter qinzhouensis</name>
    <dbReference type="NCBI Taxonomy" id="2603253"/>
    <lineage>
        <taxon>Bacteria</taxon>
        <taxon>Pseudomonadati</taxon>
        <taxon>Bacteroidota</taxon>
        <taxon>Cytophagia</taxon>
        <taxon>Cytophagales</taxon>
        <taxon>Hymenobacteraceae</taxon>
        <taxon>Pontibacter</taxon>
    </lineage>
</organism>
<evidence type="ECO:0000313" key="16">
    <source>
        <dbReference type="Proteomes" id="UP000321926"/>
    </source>
</evidence>
<dbReference type="Pfam" id="PF02837">
    <property type="entry name" value="Glyco_hydro_2_N"/>
    <property type="match status" value="1"/>
</dbReference>
<protein>
    <recommendedName>
        <fullName evidence="7 12">Beta-galactosidase</fullName>
        <ecNumber evidence="6 12">3.2.1.23</ecNumber>
    </recommendedName>
    <alternativeName>
        <fullName evidence="11 12">Lactase</fullName>
    </alternativeName>
</protein>
<evidence type="ECO:0000256" key="8">
    <source>
        <dbReference type="ARBA" id="ARBA00022801"/>
    </source>
</evidence>
<dbReference type="Pfam" id="PF02836">
    <property type="entry name" value="Glyco_hydro_2_C"/>
    <property type="match status" value="1"/>
</dbReference>
<dbReference type="GO" id="GO:0005990">
    <property type="term" value="P:lactose catabolic process"/>
    <property type="evidence" value="ECO:0007669"/>
    <property type="project" value="TreeGrafter"/>
</dbReference>
<feature type="domain" description="Beta galactosidase small chain/" evidence="14">
    <location>
        <begin position="763"/>
        <end position="1039"/>
    </location>
</feature>
<dbReference type="InterPro" id="IPR004199">
    <property type="entry name" value="B-gal_small/dom_5"/>
</dbReference>
<comment type="cofactor">
    <cofactor evidence="2">
        <name>Ca(2+)</name>
        <dbReference type="ChEBI" id="CHEBI:29108"/>
    </cofactor>
</comment>
<dbReference type="PRINTS" id="PR00132">
    <property type="entry name" value="GLHYDRLASE2"/>
</dbReference>
<dbReference type="InterPro" id="IPR017853">
    <property type="entry name" value="GH"/>
</dbReference>
<evidence type="ECO:0000256" key="11">
    <source>
        <dbReference type="ARBA" id="ARBA00032230"/>
    </source>
</evidence>
<evidence type="ECO:0000256" key="4">
    <source>
        <dbReference type="ARBA" id="ARBA00007401"/>
    </source>
</evidence>
<evidence type="ECO:0000256" key="12">
    <source>
        <dbReference type="RuleBase" id="RU361154"/>
    </source>
</evidence>
<dbReference type="InterPro" id="IPR050347">
    <property type="entry name" value="Bact_Beta-galactosidase"/>
</dbReference>
<keyword evidence="13" id="KW-0732">Signal</keyword>
<dbReference type="InterPro" id="IPR006101">
    <property type="entry name" value="Glyco_hydro_2"/>
</dbReference>
<dbReference type="InterPro" id="IPR013783">
    <property type="entry name" value="Ig-like_fold"/>
</dbReference>
<evidence type="ECO:0000259" key="14">
    <source>
        <dbReference type="SMART" id="SM01038"/>
    </source>
</evidence>
<dbReference type="InterPro" id="IPR008979">
    <property type="entry name" value="Galactose-bd-like_sf"/>
</dbReference>
<keyword evidence="9" id="KW-0106">Calcium</keyword>
<accession>A0A5C8JDK3</accession>
<dbReference type="GO" id="GO:0009341">
    <property type="term" value="C:beta-galactosidase complex"/>
    <property type="evidence" value="ECO:0007669"/>
    <property type="project" value="InterPro"/>
</dbReference>
<evidence type="ECO:0000256" key="1">
    <source>
        <dbReference type="ARBA" id="ARBA00001412"/>
    </source>
</evidence>
<evidence type="ECO:0000256" key="7">
    <source>
        <dbReference type="ARBA" id="ARBA00013303"/>
    </source>
</evidence>
<evidence type="ECO:0000256" key="3">
    <source>
        <dbReference type="ARBA" id="ARBA00001959"/>
    </source>
</evidence>
<dbReference type="SUPFAM" id="SSF51445">
    <property type="entry name" value="(Trans)glycosidases"/>
    <property type="match status" value="1"/>
</dbReference>
<dbReference type="InterPro" id="IPR014718">
    <property type="entry name" value="GH-type_carb-bd"/>
</dbReference>
<dbReference type="PANTHER" id="PTHR46323:SF2">
    <property type="entry name" value="BETA-GALACTOSIDASE"/>
    <property type="match status" value="1"/>
</dbReference>
<dbReference type="AlphaFoldDB" id="A0A5C8JDK3"/>
<dbReference type="RefSeq" id="WP_147923094.1">
    <property type="nucleotide sequence ID" value="NZ_VRTY01000078.1"/>
</dbReference>
<evidence type="ECO:0000256" key="13">
    <source>
        <dbReference type="SAM" id="SignalP"/>
    </source>
</evidence>
<keyword evidence="16" id="KW-1185">Reference proteome</keyword>
<evidence type="ECO:0000256" key="2">
    <source>
        <dbReference type="ARBA" id="ARBA00001913"/>
    </source>
</evidence>
<dbReference type="InterPro" id="IPR023232">
    <property type="entry name" value="Glyco_hydro_2_AS"/>
</dbReference>
<dbReference type="SMART" id="SM01038">
    <property type="entry name" value="Bgal_small_N"/>
    <property type="match status" value="1"/>
</dbReference>
<dbReference type="Gene3D" id="2.60.120.260">
    <property type="entry name" value="Galactose-binding domain-like"/>
    <property type="match status" value="1"/>
</dbReference>
<dbReference type="GO" id="GO:0030246">
    <property type="term" value="F:carbohydrate binding"/>
    <property type="evidence" value="ECO:0007669"/>
    <property type="project" value="InterPro"/>
</dbReference>
<dbReference type="Gene3D" id="2.70.98.10">
    <property type="match status" value="1"/>
</dbReference>
<dbReference type="InterPro" id="IPR032312">
    <property type="entry name" value="LacZ_4"/>
</dbReference>
<dbReference type="InterPro" id="IPR023230">
    <property type="entry name" value="Glyco_hydro_2_CS"/>
</dbReference>
<dbReference type="Proteomes" id="UP000321926">
    <property type="component" value="Unassembled WGS sequence"/>
</dbReference>
<dbReference type="OrthoDB" id="1007335at2"/>
<dbReference type="EC" id="3.2.1.23" evidence="6 12"/>
<dbReference type="InterPro" id="IPR006102">
    <property type="entry name" value="Ig-like_GH2"/>
</dbReference>
<comment type="catalytic activity">
    <reaction evidence="1 12">
        <text>Hydrolysis of terminal non-reducing beta-D-galactose residues in beta-D-galactosides.</text>
        <dbReference type="EC" id="3.2.1.23"/>
    </reaction>
</comment>
<keyword evidence="8 12" id="KW-0378">Hydrolase</keyword>
<dbReference type="Gene3D" id="2.60.40.10">
    <property type="entry name" value="Immunoglobulins"/>
    <property type="match status" value="2"/>
</dbReference>
<feature type="chain" id="PRO_5022853814" description="Beta-galactosidase" evidence="13">
    <location>
        <begin position="21"/>
        <end position="1051"/>
    </location>
</feature>
<dbReference type="EMBL" id="VRTY01000078">
    <property type="protein sequence ID" value="TXK36485.1"/>
    <property type="molecule type" value="Genomic_DNA"/>
</dbReference>
<dbReference type="InterPro" id="IPR006104">
    <property type="entry name" value="Glyco_hydro_2_N"/>
</dbReference>
<dbReference type="SUPFAM" id="SSF74650">
    <property type="entry name" value="Galactose mutarotase-like"/>
    <property type="match status" value="1"/>
</dbReference>
<dbReference type="FunFam" id="3.20.20.80:FF:000018">
    <property type="entry name" value="Beta-galactosidase"/>
    <property type="match status" value="1"/>
</dbReference>
<proteinExistence type="inferred from homology"/>
<comment type="caution">
    <text evidence="15">The sequence shown here is derived from an EMBL/GenBank/DDBJ whole genome shotgun (WGS) entry which is preliminary data.</text>
</comment>
<keyword evidence="10 12" id="KW-0326">Glycosidase</keyword>
<reference evidence="15 16" key="1">
    <citation type="submission" date="2019-08" db="EMBL/GenBank/DDBJ databases">
        <authorList>
            <person name="Shi S."/>
        </authorList>
    </citation>
    <scope>NUCLEOTIDE SEQUENCE [LARGE SCALE GENOMIC DNA]</scope>
    <source>
        <strain evidence="15 16">GY10130</strain>
    </source>
</reference>
<comment type="similarity">
    <text evidence="4 12">Belongs to the glycosyl hydrolase 2 family.</text>
</comment>
<dbReference type="PROSITE" id="PS00719">
    <property type="entry name" value="GLYCOSYL_HYDROL_F2_1"/>
    <property type="match status" value="1"/>
</dbReference>
<dbReference type="InterPro" id="IPR011013">
    <property type="entry name" value="Gal_mutarotase_sf_dom"/>
</dbReference>
<dbReference type="Pfam" id="PF00703">
    <property type="entry name" value="Glyco_hydro_2"/>
    <property type="match status" value="1"/>
</dbReference>
<dbReference type="Pfam" id="PF02929">
    <property type="entry name" value="Bgal_small_N"/>
    <property type="match status" value="1"/>
</dbReference>
<feature type="signal peptide" evidence="13">
    <location>
        <begin position="1"/>
        <end position="20"/>
    </location>
</feature>
<dbReference type="GO" id="GO:0004565">
    <property type="term" value="F:beta-galactosidase activity"/>
    <property type="evidence" value="ECO:0007669"/>
    <property type="project" value="UniProtKB-EC"/>
</dbReference>
<evidence type="ECO:0000256" key="6">
    <source>
        <dbReference type="ARBA" id="ARBA00012756"/>
    </source>
</evidence>
<gene>
    <name evidence="15" type="ORF">FVR03_17670</name>
</gene>
<dbReference type="PANTHER" id="PTHR46323">
    <property type="entry name" value="BETA-GALACTOSIDASE"/>
    <property type="match status" value="1"/>
</dbReference>
<evidence type="ECO:0000256" key="10">
    <source>
        <dbReference type="ARBA" id="ARBA00023295"/>
    </source>
</evidence>
<evidence type="ECO:0000256" key="9">
    <source>
        <dbReference type="ARBA" id="ARBA00022837"/>
    </source>
</evidence>
<evidence type="ECO:0000256" key="5">
    <source>
        <dbReference type="ARBA" id="ARBA00011245"/>
    </source>
</evidence>
<dbReference type="Gene3D" id="3.20.20.80">
    <property type="entry name" value="Glycosidases"/>
    <property type="match status" value="1"/>
</dbReference>
<sequence length="1051" mass="119491">MFKRILFALCCFCLPQLVAAQQPQNEWENPKVYERNKEKPHVHFMLYSNAEDARKDDFSKSPWHQSLNGNWKFSIVKTTAERPKDFYRPGFDDSKWTNIPVPSNWELEGHDIPIYTNVKYPFPAKPPYIDQTYNPVGTYRRSFTVPANWSGQEIMLNFGSISGYALVYVNGQEVGMTKAAKSPAEFNVTKFLKSGENQLAVQVIRWHDGSYLEDQDFWRLSGIERDVYLQALPKLTIWDYFIKADLDNSYKNGVFSTTVDLRKFTGKAADKATVSVELYDKSNTRVFSQEKSLSTIGTANLKLDFNGTINNVEPWSSEFPNLYDCVITLKDDKGKTVGVTGNKVGFRKVELKNAQMLVNGVPVLMKGVNRHEHDDVTGHVPNKASMLKDIELMKLNNVNAVRTSHYPNDPLWYKLCDEYGLYLVDEANIETHGMGAEWQGNFDKSKHPAYLPEWAPAHMDRIVRLLERDKNHASVIIWSMGNECGNGPVFYDAYKWIKKRDNSRLVMFEQAGENENTDIVGPMYPGIGSMKKYAEAQKERPYIMCEYSHAMGNSNGNFQEYWDIINSSKHMQGGFIWDWVDQGLKTKDKNGKVFWAYGGDLGGENLQHDENFCANGVVSANRTPHPGLHEVKKVYSNIQISSKDPLKGVITVENQFGFTNLDQFNFKWQLFRNGALQKEGDFAVELAPQQQKEVKLPLPAISAQNGEEYFLSVFAYTKSKSTFVPAGHEVARQQFGLSDNTYFAKAGAAAGKLKIKTKGNTLSFTAGEVAGEFDTKTGQLVAFGQNGQKTITKFPEPYFWRAPTDNDFGNHMPEKLSVWRDAHKNMKLVSVQVGKKQAQGQPVKVTYELTEKKVPYTIEYLIQNDGAVQVTASIDMTGIDMPELPRFGMRLELPKDHDNLQYYGRGPWENYSDRKTSSFVGLYQDKVANQFHELYIRPQESGNKTDVRWVELTNGAGSGLLIEGLQPLNFTAINYTTEEIDPGTKKRNRHPVDLKEHDNISLHVDLKQRGLGGDDSWGRLPHEPYRLTDKQYSYSYLIRPVTKASSKLSQK</sequence>
<comment type="cofactor">
    <cofactor evidence="3">
        <name>Na(+)</name>
        <dbReference type="ChEBI" id="CHEBI:29101"/>
    </cofactor>
</comment>
<dbReference type="InterPro" id="IPR036156">
    <property type="entry name" value="Beta-gal/glucu_dom_sf"/>
</dbReference>
<comment type="subunit">
    <text evidence="5">Monomer.</text>
</comment>
<dbReference type="SUPFAM" id="SSF49785">
    <property type="entry name" value="Galactose-binding domain-like"/>
    <property type="match status" value="1"/>
</dbReference>